<evidence type="ECO:0000256" key="6">
    <source>
        <dbReference type="ARBA" id="ARBA00048439"/>
    </source>
</evidence>
<dbReference type="PANTHER" id="PTHR13615">
    <property type="entry name" value="GLYCOSYLTRANSFERASE-LIKE 1"/>
    <property type="match status" value="1"/>
</dbReference>
<dbReference type="Proteomes" id="UP001481413">
    <property type="component" value="Unassembled WGS sequence"/>
</dbReference>
<dbReference type="EMBL" id="BAABWH010000004">
    <property type="protein sequence ID" value="GAA6145521.1"/>
    <property type="molecule type" value="Genomic_DNA"/>
</dbReference>
<evidence type="ECO:0000259" key="8">
    <source>
        <dbReference type="Pfam" id="PF12038"/>
    </source>
</evidence>
<name>A0ABP9ZZD5_9GAMM</name>
<keyword evidence="2" id="KW-0328">Glycosyltransferase</keyword>
<evidence type="ECO:0000256" key="4">
    <source>
        <dbReference type="ARBA" id="ARBA00044517"/>
    </source>
</evidence>
<keyword evidence="3" id="KW-0808">Transferase</keyword>
<evidence type="ECO:0000256" key="5">
    <source>
        <dbReference type="ARBA" id="ARBA00044539"/>
    </source>
</evidence>
<proteinExistence type="inferred from homology"/>
<dbReference type="Pfam" id="PF00534">
    <property type="entry name" value="Glycos_transf_1"/>
    <property type="match status" value="1"/>
</dbReference>
<accession>A0ABP9ZZD5</accession>
<evidence type="ECO:0000256" key="3">
    <source>
        <dbReference type="ARBA" id="ARBA00022679"/>
    </source>
</evidence>
<dbReference type="InterPro" id="IPR001296">
    <property type="entry name" value="Glyco_trans_1"/>
</dbReference>
<comment type="similarity">
    <text evidence="1">Belongs to the glycosyltransferase group 1 family. Glycosyltransferase 4 subfamily.</text>
</comment>
<dbReference type="PANTHER" id="PTHR13615:SF3">
    <property type="entry name" value="GLYCOSYLTRANSFERASE-LIKE DOMAIN-CONTAINING PROTEIN 1"/>
    <property type="match status" value="1"/>
</dbReference>
<evidence type="ECO:0000259" key="7">
    <source>
        <dbReference type="Pfam" id="PF00534"/>
    </source>
</evidence>
<dbReference type="EC" id="2.4.1.110" evidence="4"/>
<dbReference type="RefSeq" id="WP_353294510.1">
    <property type="nucleotide sequence ID" value="NZ_BAABWH010000004.1"/>
</dbReference>
<evidence type="ECO:0000313" key="9">
    <source>
        <dbReference type="EMBL" id="GAA6145521.1"/>
    </source>
</evidence>
<keyword evidence="10" id="KW-1185">Reference proteome</keyword>
<protein>
    <recommendedName>
        <fullName evidence="5">tRNA-queuosine alpha-mannosyltransferase</fullName>
        <ecNumber evidence="4">2.4.1.110</ecNumber>
    </recommendedName>
</protein>
<feature type="domain" description="tRNA-queuosine alpha-mannosyltransferase N-terminal" evidence="8">
    <location>
        <begin position="7"/>
        <end position="178"/>
    </location>
</feature>
<comment type="caution">
    <text evidence="9">The sequence shown here is derived from an EMBL/GenBank/DDBJ whole genome shotgun (WGS) entry which is preliminary data.</text>
</comment>
<dbReference type="SUPFAM" id="SSF53756">
    <property type="entry name" value="UDP-Glycosyltransferase/glycogen phosphorylase"/>
    <property type="match status" value="1"/>
</dbReference>
<dbReference type="Pfam" id="PF12038">
    <property type="entry name" value="QTMAN_N"/>
    <property type="match status" value="1"/>
</dbReference>
<gene>
    <name evidence="9" type="ORF">NBRC116585_16390</name>
</gene>
<comment type="catalytic activity">
    <reaction evidence="6">
        <text>queuosine(34) in tRNA(Asp) + GDP-alpha-D-mannose = O-4''-alpha-D-mannosylqueuosine(34) in tRNA(Asp) + GDP + H(+)</text>
        <dbReference type="Rhea" id="RHEA:12885"/>
        <dbReference type="Rhea" id="RHEA-COMP:18572"/>
        <dbReference type="Rhea" id="RHEA-COMP:18581"/>
        <dbReference type="ChEBI" id="CHEBI:15378"/>
        <dbReference type="ChEBI" id="CHEBI:57527"/>
        <dbReference type="ChEBI" id="CHEBI:58189"/>
        <dbReference type="ChEBI" id="CHEBI:194431"/>
        <dbReference type="ChEBI" id="CHEBI:194442"/>
        <dbReference type="EC" id="2.4.1.110"/>
    </reaction>
    <physiologicalReaction direction="left-to-right" evidence="6">
        <dbReference type="Rhea" id="RHEA:12886"/>
    </physiologicalReaction>
</comment>
<sequence length="367" mass="41684">MDRPASLWIMSAYRSESHASWARWLEREAMECNLNFRMFELPGRYFRWRIRGNPLSWLAEVQEALTTEVPDHILATSMVDISTLKGVHPSLAHVPVTLYFHENQFAYPVGEGQHSSIDPQMVQLYGALSANECWFNSSYNRDSFLQGMDALLRKMPDHVPDNIVERIADKCRIVPVPVDPLERRQGASSRPLILWNHRWEYDKRPDRFLELLDRLESDGVEFELALLGPRAQKVPKALLDIRSKHASRIIADGMVPRAEYEALLRSARVVISTADHEFQGLAMIEAVSAGASPVVPDALCYREQYPEQHRYPSGDMSAAAALVKQALDACEQVNQGEVDISDWTSDKTAPIWRAFLQDKAQPQSTAE</sequence>
<evidence type="ECO:0000256" key="1">
    <source>
        <dbReference type="ARBA" id="ARBA00009481"/>
    </source>
</evidence>
<organism evidence="9 10">
    <name type="scientific">Thalassolituus maritimus</name>
    <dbReference type="NCBI Taxonomy" id="484498"/>
    <lineage>
        <taxon>Bacteria</taxon>
        <taxon>Pseudomonadati</taxon>
        <taxon>Pseudomonadota</taxon>
        <taxon>Gammaproteobacteria</taxon>
        <taxon>Oceanospirillales</taxon>
        <taxon>Oceanospirillaceae</taxon>
        <taxon>Thalassolituus</taxon>
    </lineage>
</organism>
<dbReference type="Gene3D" id="3.40.50.2000">
    <property type="entry name" value="Glycogen Phosphorylase B"/>
    <property type="match status" value="1"/>
</dbReference>
<evidence type="ECO:0000313" key="10">
    <source>
        <dbReference type="Proteomes" id="UP001481413"/>
    </source>
</evidence>
<dbReference type="InterPro" id="IPR022701">
    <property type="entry name" value="QTMAN_N"/>
</dbReference>
<reference evidence="9 10" key="1">
    <citation type="submission" date="2024-04" db="EMBL/GenBank/DDBJ databases">
        <title>Draft genome sequence of Thalassolituus maritimus NBRC 116585.</title>
        <authorList>
            <person name="Miyakawa T."/>
            <person name="Kusuya Y."/>
            <person name="Miura T."/>
        </authorList>
    </citation>
    <scope>NUCLEOTIDE SEQUENCE [LARGE SCALE GENOMIC DNA]</scope>
    <source>
        <strain evidence="9 10">5NW40-0001</strain>
    </source>
</reference>
<dbReference type="InterPro" id="IPR051862">
    <property type="entry name" value="GT-like_domain_containing_1"/>
</dbReference>
<feature type="domain" description="Glycosyl transferase family 1" evidence="7">
    <location>
        <begin position="188"/>
        <end position="327"/>
    </location>
</feature>
<evidence type="ECO:0000256" key="2">
    <source>
        <dbReference type="ARBA" id="ARBA00022676"/>
    </source>
</evidence>